<dbReference type="InterPro" id="IPR002306">
    <property type="entry name" value="Trp-tRNA-ligase"/>
</dbReference>
<feature type="short sequence motif" description="'KMSKS' region" evidence="8">
    <location>
        <begin position="206"/>
        <end position="210"/>
    </location>
</feature>
<keyword evidence="6 8" id="KW-0030">Aminoacyl-tRNA synthetase</keyword>
<dbReference type="Pfam" id="PF00579">
    <property type="entry name" value="tRNA-synt_1b"/>
    <property type="match status" value="1"/>
</dbReference>
<dbReference type="SUPFAM" id="SSF52374">
    <property type="entry name" value="Nucleotidylyl transferase"/>
    <property type="match status" value="1"/>
</dbReference>
<proteinExistence type="inferred from homology"/>
<reference evidence="11" key="1">
    <citation type="submission" date="2017-09" db="EMBL/GenBank/DDBJ databases">
        <title>Depth-based differentiation of microbial function through sediment-hosted aquifers and enrichment of novel symbionts in the deep terrestrial subsurface.</title>
        <authorList>
            <person name="Probst A.J."/>
            <person name="Ladd B."/>
            <person name="Jarett J.K."/>
            <person name="Geller-Mcgrath D.E."/>
            <person name="Sieber C.M.K."/>
            <person name="Emerson J.B."/>
            <person name="Anantharaman K."/>
            <person name="Thomas B.C."/>
            <person name="Malmstrom R."/>
            <person name="Stieglmeier M."/>
            <person name="Klingl A."/>
            <person name="Woyke T."/>
            <person name="Ryan C.M."/>
            <person name="Banfield J.F."/>
        </authorList>
    </citation>
    <scope>NUCLEOTIDE SEQUENCE [LARGE SCALE GENOMIC DNA]</scope>
</reference>
<comment type="similarity">
    <text evidence="1 8 9">Belongs to the class-I aminoacyl-tRNA synthetase family.</text>
</comment>
<dbReference type="GO" id="GO:0005829">
    <property type="term" value="C:cytosol"/>
    <property type="evidence" value="ECO:0007669"/>
    <property type="project" value="TreeGrafter"/>
</dbReference>
<organism evidence="10 11">
    <name type="scientific">Candidatus Magasanikbacteria bacterium CG_4_9_14_0_2_um_filter_42_11</name>
    <dbReference type="NCBI Taxonomy" id="1974643"/>
    <lineage>
        <taxon>Bacteria</taxon>
        <taxon>Candidatus Magasanikiibacteriota</taxon>
    </lineage>
</organism>
<keyword evidence="4 8" id="KW-0067">ATP-binding</keyword>
<comment type="subcellular location">
    <subcellularLocation>
        <location evidence="8">Cytoplasm</location>
    </subcellularLocation>
</comment>
<keyword evidence="2 8" id="KW-0436">Ligase</keyword>
<dbReference type="EC" id="6.1.1.2" evidence="8"/>
<keyword evidence="3 8" id="KW-0547">Nucleotide-binding</keyword>
<feature type="binding site" evidence="8">
    <location>
        <begin position="11"/>
        <end position="13"/>
    </location>
    <ligand>
        <name>ATP</name>
        <dbReference type="ChEBI" id="CHEBI:30616"/>
    </ligand>
</feature>
<evidence type="ECO:0000256" key="5">
    <source>
        <dbReference type="ARBA" id="ARBA00022917"/>
    </source>
</evidence>
<evidence type="ECO:0000313" key="11">
    <source>
        <dbReference type="Proteomes" id="UP000231456"/>
    </source>
</evidence>
<keyword evidence="8" id="KW-0963">Cytoplasm</keyword>
<sequence length="338" mass="37421">MKKPIILSGMQPTGNLHIGNYLGALKHWVDLQNSGKYDCYFFIADLHSLTGDMTAAERRHQITMLAAEILAAGIDPKKSTLFVQSHVPAHTELGWIFDCVTPVAELERMTQFKDKSVSQEKNINAGLFTYPALMAADILLYKPEAVPVGDDQIQHLELTRDIAKKFNKRYPTFAKATAGKGEFFTEPKAVLTKTPRIKSLLEPTSKMSKSKGLGHVIELADEPAVIEKKLKKAVTATEGGEGSPGVENLLLLLQHFSTNDTSYKAFVSAEKDGSIRYGDLKSAVSDAISTYFFSFRERRKELLDNHNEIADILIDGAHRASAVANKTMEEVRKLVGIR</sequence>
<evidence type="ECO:0000256" key="7">
    <source>
        <dbReference type="ARBA" id="ARBA00049929"/>
    </source>
</evidence>
<dbReference type="PANTHER" id="PTHR43766:SF1">
    <property type="entry name" value="TRYPTOPHAN--TRNA LIGASE, MITOCHONDRIAL"/>
    <property type="match status" value="1"/>
</dbReference>
<protein>
    <recommendedName>
        <fullName evidence="8">Tryptophan--tRNA ligase</fullName>
        <ecNumber evidence="8">6.1.1.2</ecNumber>
    </recommendedName>
    <alternativeName>
        <fullName evidence="8">Tryptophanyl-tRNA synthetase</fullName>
        <shortName evidence="8">TrpRS</shortName>
    </alternativeName>
</protein>
<evidence type="ECO:0000256" key="4">
    <source>
        <dbReference type="ARBA" id="ARBA00022840"/>
    </source>
</evidence>
<feature type="binding site" evidence="8">
    <location>
        <begin position="19"/>
        <end position="20"/>
    </location>
    <ligand>
        <name>ATP</name>
        <dbReference type="ChEBI" id="CHEBI:30616"/>
    </ligand>
</feature>
<evidence type="ECO:0000256" key="3">
    <source>
        <dbReference type="ARBA" id="ARBA00022741"/>
    </source>
</evidence>
<dbReference type="PANTHER" id="PTHR43766">
    <property type="entry name" value="TRYPTOPHAN--TRNA LIGASE, MITOCHONDRIAL"/>
    <property type="match status" value="1"/>
</dbReference>
<evidence type="ECO:0000256" key="2">
    <source>
        <dbReference type="ARBA" id="ARBA00022598"/>
    </source>
</evidence>
<dbReference type="AlphaFoldDB" id="A0A2M8F9L1"/>
<dbReference type="PRINTS" id="PR01039">
    <property type="entry name" value="TRNASYNTHTRP"/>
</dbReference>
<dbReference type="CDD" id="cd00806">
    <property type="entry name" value="TrpRS_core"/>
    <property type="match status" value="1"/>
</dbReference>
<dbReference type="InterPro" id="IPR001412">
    <property type="entry name" value="aa-tRNA-synth_I_CS"/>
</dbReference>
<dbReference type="GO" id="GO:0005524">
    <property type="term" value="F:ATP binding"/>
    <property type="evidence" value="ECO:0007669"/>
    <property type="project" value="UniProtKB-UniRule"/>
</dbReference>
<dbReference type="GO" id="GO:0004830">
    <property type="term" value="F:tryptophan-tRNA ligase activity"/>
    <property type="evidence" value="ECO:0007669"/>
    <property type="project" value="UniProtKB-UniRule"/>
</dbReference>
<dbReference type="InterPro" id="IPR050203">
    <property type="entry name" value="Trp-tRNA_synthetase"/>
</dbReference>
<feature type="binding site" evidence="8">
    <location>
        <position position="197"/>
    </location>
    <ligand>
        <name>ATP</name>
        <dbReference type="ChEBI" id="CHEBI:30616"/>
    </ligand>
</feature>
<feature type="short sequence motif" description="'HIGH' region" evidence="8">
    <location>
        <begin position="12"/>
        <end position="20"/>
    </location>
</feature>
<dbReference type="InterPro" id="IPR002305">
    <property type="entry name" value="aa-tRNA-synth_Ic"/>
</dbReference>
<dbReference type="PROSITE" id="PS00178">
    <property type="entry name" value="AA_TRNA_LIGASE_I"/>
    <property type="match status" value="1"/>
</dbReference>
<dbReference type="InterPro" id="IPR014729">
    <property type="entry name" value="Rossmann-like_a/b/a_fold"/>
</dbReference>
<feature type="binding site" evidence="8">
    <location>
        <begin position="206"/>
        <end position="210"/>
    </location>
    <ligand>
        <name>ATP</name>
        <dbReference type="ChEBI" id="CHEBI:30616"/>
    </ligand>
</feature>
<dbReference type="NCBIfam" id="TIGR00233">
    <property type="entry name" value="trpS"/>
    <property type="match status" value="1"/>
</dbReference>
<feature type="binding site" evidence="8">
    <location>
        <begin position="149"/>
        <end position="151"/>
    </location>
    <ligand>
        <name>ATP</name>
        <dbReference type="ChEBI" id="CHEBI:30616"/>
    </ligand>
</feature>
<evidence type="ECO:0000256" key="1">
    <source>
        <dbReference type="ARBA" id="ARBA00005594"/>
    </source>
</evidence>
<evidence type="ECO:0000256" key="8">
    <source>
        <dbReference type="HAMAP-Rule" id="MF_00140"/>
    </source>
</evidence>
<dbReference type="Proteomes" id="UP000231456">
    <property type="component" value="Unassembled WGS sequence"/>
</dbReference>
<dbReference type="Gene3D" id="3.40.50.620">
    <property type="entry name" value="HUPs"/>
    <property type="match status" value="1"/>
</dbReference>
<dbReference type="Gene3D" id="1.10.240.10">
    <property type="entry name" value="Tyrosyl-Transfer RNA Synthetase"/>
    <property type="match status" value="1"/>
</dbReference>
<gene>
    <name evidence="8 10" type="primary">trpS</name>
    <name evidence="10" type="ORF">CO030_02915</name>
</gene>
<dbReference type="InterPro" id="IPR024109">
    <property type="entry name" value="Trp-tRNA-ligase_bac-type"/>
</dbReference>
<name>A0A2M8F9L1_9BACT</name>
<accession>A0A2M8F9L1</accession>
<feature type="binding site" evidence="8">
    <location>
        <position position="137"/>
    </location>
    <ligand>
        <name>L-tryptophan</name>
        <dbReference type="ChEBI" id="CHEBI:57912"/>
    </ligand>
</feature>
<keyword evidence="5 8" id="KW-0648">Protein biosynthesis</keyword>
<dbReference type="HAMAP" id="MF_00140_B">
    <property type="entry name" value="Trp_tRNA_synth_B"/>
    <property type="match status" value="1"/>
</dbReference>
<evidence type="ECO:0000313" key="10">
    <source>
        <dbReference type="EMBL" id="PJC52423.1"/>
    </source>
</evidence>
<dbReference type="EMBL" id="PFRH01000095">
    <property type="protein sequence ID" value="PJC52423.1"/>
    <property type="molecule type" value="Genomic_DNA"/>
</dbReference>
<comment type="function">
    <text evidence="8">Catalyzes the attachment of tryptophan to tRNA(Trp).</text>
</comment>
<comment type="catalytic activity">
    <reaction evidence="7 8">
        <text>tRNA(Trp) + L-tryptophan + ATP = L-tryptophyl-tRNA(Trp) + AMP + diphosphate + H(+)</text>
        <dbReference type="Rhea" id="RHEA:24080"/>
        <dbReference type="Rhea" id="RHEA-COMP:9671"/>
        <dbReference type="Rhea" id="RHEA-COMP:9705"/>
        <dbReference type="ChEBI" id="CHEBI:15378"/>
        <dbReference type="ChEBI" id="CHEBI:30616"/>
        <dbReference type="ChEBI" id="CHEBI:33019"/>
        <dbReference type="ChEBI" id="CHEBI:57912"/>
        <dbReference type="ChEBI" id="CHEBI:78442"/>
        <dbReference type="ChEBI" id="CHEBI:78535"/>
        <dbReference type="ChEBI" id="CHEBI:456215"/>
        <dbReference type="EC" id="6.1.1.2"/>
    </reaction>
</comment>
<dbReference type="GO" id="GO:0006436">
    <property type="term" value="P:tryptophanyl-tRNA aminoacylation"/>
    <property type="evidence" value="ECO:0007669"/>
    <property type="project" value="UniProtKB-UniRule"/>
</dbReference>
<comment type="caution">
    <text evidence="10">The sequence shown here is derived from an EMBL/GenBank/DDBJ whole genome shotgun (WGS) entry which is preliminary data.</text>
</comment>
<evidence type="ECO:0000256" key="9">
    <source>
        <dbReference type="RuleBase" id="RU363036"/>
    </source>
</evidence>
<evidence type="ECO:0000256" key="6">
    <source>
        <dbReference type="ARBA" id="ARBA00023146"/>
    </source>
</evidence>
<comment type="subunit">
    <text evidence="8">Homodimer.</text>
</comment>